<name>A0AAU9W0H1_9CNID</name>
<reference evidence="2 3" key="1">
    <citation type="submission" date="2022-05" db="EMBL/GenBank/DDBJ databases">
        <authorList>
            <consortium name="Genoscope - CEA"/>
            <person name="William W."/>
        </authorList>
    </citation>
    <scope>NUCLEOTIDE SEQUENCE [LARGE SCALE GENOMIC DNA]</scope>
</reference>
<comment type="caution">
    <text evidence="2">The sequence shown here is derived from an EMBL/GenBank/DDBJ whole genome shotgun (WGS) entry which is preliminary data.</text>
</comment>
<feature type="transmembrane region" description="Helical" evidence="1">
    <location>
        <begin position="36"/>
        <end position="56"/>
    </location>
</feature>
<keyword evidence="1" id="KW-0812">Transmembrane</keyword>
<evidence type="ECO:0000313" key="3">
    <source>
        <dbReference type="Proteomes" id="UP001159428"/>
    </source>
</evidence>
<dbReference type="Proteomes" id="UP001159428">
    <property type="component" value="Unassembled WGS sequence"/>
</dbReference>
<keyword evidence="3" id="KW-1185">Reference proteome</keyword>
<dbReference type="EMBL" id="CALNXJ010000006">
    <property type="protein sequence ID" value="CAH3042655.1"/>
    <property type="molecule type" value="Genomic_DNA"/>
</dbReference>
<evidence type="ECO:0000313" key="2">
    <source>
        <dbReference type="EMBL" id="CAH3042655.1"/>
    </source>
</evidence>
<dbReference type="GO" id="GO:0008374">
    <property type="term" value="F:O-acyltransferase activity"/>
    <property type="evidence" value="ECO:0007669"/>
    <property type="project" value="InterPro"/>
</dbReference>
<dbReference type="SUPFAM" id="SSF53474">
    <property type="entry name" value="alpha/beta-Hydrolases"/>
    <property type="match status" value="1"/>
</dbReference>
<dbReference type="GO" id="GO:0006629">
    <property type="term" value="P:lipid metabolic process"/>
    <property type="evidence" value="ECO:0007669"/>
    <property type="project" value="InterPro"/>
</dbReference>
<dbReference type="InterPro" id="IPR003386">
    <property type="entry name" value="LACT/PDAT_acylTrfase"/>
</dbReference>
<accession>A0AAU9W0H1</accession>
<evidence type="ECO:0008006" key="4">
    <source>
        <dbReference type="Google" id="ProtNLM"/>
    </source>
</evidence>
<dbReference type="Gene3D" id="3.40.50.1820">
    <property type="entry name" value="alpha/beta hydrolase"/>
    <property type="match status" value="2"/>
</dbReference>
<protein>
    <recommendedName>
        <fullName evidence="4">Group XV phospholipase A2</fullName>
    </recommendedName>
</protein>
<organism evidence="2 3">
    <name type="scientific">Pocillopora meandrina</name>
    <dbReference type="NCBI Taxonomy" id="46732"/>
    <lineage>
        <taxon>Eukaryota</taxon>
        <taxon>Metazoa</taxon>
        <taxon>Cnidaria</taxon>
        <taxon>Anthozoa</taxon>
        <taxon>Hexacorallia</taxon>
        <taxon>Scleractinia</taxon>
        <taxon>Astrocoeniina</taxon>
        <taxon>Pocilloporidae</taxon>
        <taxon>Pocillopora</taxon>
    </lineage>
</organism>
<dbReference type="Pfam" id="PF02450">
    <property type="entry name" value="LCAT"/>
    <property type="match status" value="2"/>
</dbReference>
<evidence type="ECO:0000256" key="1">
    <source>
        <dbReference type="SAM" id="Phobius"/>
    </source>
</evidence>
<keyword evidence="1" id="KW-1133">Transmembrane helix</keyword>
<keyword evidence="1" id="KW-0472">Membrane</keyword>
<proteinExistence type="predicted"/>
<sequence length="439" mass="49578">MRRHRRLRVRIHERKQEKFSTQIIQRVYGESPCWPLAKAMLFFTVLVFLLGDFALIEAKVPIVIVPGDGGSQLQARINKSTVPHLWCEKTSSSWFDLWLSIESMLPGAIGCWADNIRLAFNETSQRMGNAPGVEVQVPYFGTTKGVSYLDPSLYHPGEYFAEMVAALEKIGFEENISLRAAPFDFRYAPNSALEYFANLKALIEDTYLKNNKTQVVLLSHSLGCPYTHHFLYNMSQEWKDTHIRAWVTIAGAWAGSAKLMRIYASGTNLGFPDVVLEPLNLRPVLRTYESSAFLMPSKDFWSAEEVIVQTANLNYSLGNLEKFFHDIHYPDAINISRQVPPVWINDPPNVPLYCLYGTGVPTPEKFVYGADEFPDTFPKTLFGDGDGTVNIRSLKACQSFVGKQKQKVVTKTFSNADHMGIIGDIRVIEFVKNLISSLD</sequence>
<dbReference type="PANTHER" id="PTHR11440">
    <property type="entry name" value="LECITHIN-CHOLESTEROL ACYLTRANSFERASE-RELATED"/>
    <property type="match status" value="1"/>
</dbReference>
<gene>
    <name evidence="2" type="ORF">PMEA_00028935</name>
</gene>
<dbReference type="AlphaFoldDB" id="A0AAU9W0H1"/>
<dbReference type="InterPro" id="IPR029058">
    <property type="entry name" value="AB_hydrolase_fold"/>
</dbReference>